<accession>A0ABU0LY37</accession>
<feature type="compositionally biased region" description="Pro residues" evidence="1">
    <location>
        <begin position="1325"/>
        <end position="1337"/>
    </location>
</feature>
<evidence type="ECO:0000313" key="4">
    <source>
        <dbReference type="Proteomes" id="UP001240643"/>
    </source>
</evidence>
<feature type="region of interest" description="Disordered" evidence="1">
    <location>
        <begin position="1287"/>
        <end position="1342"/>
    </location>
</feature>
<comment type="caution">
    <text evidence="3">The sequence shown here is derived from an EMBL/GenBank/DDBJ whole genome shotgun (WGS) entry which is preliminary data.</text>
</comment>
<evidence type="ECO:0000256" key="2">
    <source>
        <dbReference type="SAM" id="Phobius"/>
    </source>
</evidence>
<reference evidence="3" key="1">
    <citation type="submission" date="2023-07" db="EMBL/GenBank/DDBJ databases">
        <title>Genomic Encyclopedia of Type Strains, Phase IV (KMG-IV): sequencing the most valuable type-strain genomes for metagenomic binning, comparative biology and taxonomic classification.</title>
        <authorList>
            <person name="Goeker M."/>
        </authorList>
    </citation>
    <scope>NUCLEOTIDE SEQUENCE [LARGE SCALE GENOMIC DNA]</scope>
    <source>
        <strain evidence="3">DSM 21204</strain>
    </source>
</reference>
<keyword evidence="2" id="KW-0812">Transmembrane</keyword>
<sequence>MPTWLKKCSQLIKIWFVILISFSFFTAIASIFSQTITNQSQLTKKLDEPSAGFKLQRHQDALTTTDEQIQPPTPVAKTLADFDFPEPEFINGGKLGPYNVHNIYDAAGFALLYAKAKTNSDTATAATEPFDHLVLINNRDNSLTWNISATEMIAQIKTTRATPTGARTSADPADITGLRINKAQYSSVANAFFVSVYARTSATSGNTVVLKINRTDGEISVYYDTKTEEAQKLTASNGTNYSTREFNHLVIRTDGLNPNLLMVAGNLNKDNNNNVITAFLISNQRIDTSGMLLATPTNYVAQIQSGAELIVTNSIFSNSALLLVFFVRTSANEAVANSPKIYSFSLNSNVLQSPAETAISSFNDSVKQTFFTVETNSKGLFLNAKSQKENNQNFTSNGKVLVQKLSASININNAAVEISKYEQNVPYLANMNPSSFVPVLNENKLLNGAAYVTVNENHVLVALSENFAYLQQIALLSNIPNGVKILSISNDGRHYLIHLSNGQILAFNNSGFVAYAQNLNNAFEAVSPISFIPQSEIRDGARYTTLKPSDFQNQFRANQTVFLTPRPAYAYTGFAPIYEYEFHETTITDLNLDYSHEMVVNAYQKLRNLDPSTGLPQATATPNSVRYFLGSYKYQLYARDAVLNIAQQIPRNFILRSLPTDVAAFYNRSENYRIAVADFLRLKNVNLNDKYADVNNLSITFNATNRPARFLVTVNIGYVWTNGTRQNPRRFQFAFNGFNGTTRILEELNYTLNPKIGDQLDPNFSRIFPSQLKDSDVIDQFISLSDELQKYSYTINLVPDNTKGTAIITISFDFGGDNVALSTHGIDPKVTLVTPNSVTWETPSVFKADSNYNQTFLFGFNTFDDISKKRITNNDTEQSVSLLQPSNIANQFKEENQTTEKNLTDKIKVATDVLGLITASTVVRNLISQVTITDINDLLGSFTLKISLINPLPGSLVREFSHSFTGFARRNPNVSDAFTVGFVEDREAYLRQFSPADDQNLFNLLPSNIVAEDLVQRGIAQLSAENKVLGGLINLSQPAAEANPVISLNADNARGNLLVSLFFETFLEYNQLSGQFQLIRNRKISKVYTGFKTGEQIDNNTGYFINWKASNDVVLGRDLSTLNTTAGQFYAELRKLSNDYELAKIFADLSPAAQRKYGSNPDLVQATLDVSNSRGTITITLNFDQWNEGNGVTTFVQEFSGFLIPEDAWQNAVETFDPFNGLDPNDDSFIQAKSVTRADQASGTVLANFYSFANSVFNNLEKEVYFLFNANDGSGQIHFFVKTPQLAPRATNTPTPPANNNPAPQPQNPAPETNPEPDDTRNPTDPDPNATPAPTPDPSATNVTQAHYVRFADEDEVNTDTADSATDNVKTFNTQVIPYRSLRDRGFIELTHSGQTLTGFQRVQLYPNFTNSIIYILLAIFLPIIIFGPALFIFHTFRGKHMIAYYQNKLRKILEREFSSSSEYKEKLPEIKN</sequence>
<keyword evidence="2" id="KW-1133">Transmembrane helix</keyword>
<organism evidence="3 4">
    <name type="scientific">Mycoplasmoides fastidiosum</name>
    <dbReference type="NCBI Taxonomy" id="92758"/>
    <lineage>
        <taxon>Bacteria</taxon>
        <taxon>Bacillati</taxon>
        <taxon>Mycoplasmatota</taxon>
        <taxon>Mycoplasmoidales</taxon>
        <taxon>Mycoplasmoidaceae</taxon>
        <taxon>Mycoplasmoides</taxon>
    </lineage>
</organism>
<evidence type="ECO:0000313" key="3">
    <source>
        <dbReference type="EMBL" id="MDQ0513590.1"/>
    </source>
</evidence>
<dbReference type="RefSeq" id="WP_256547712.1">
    <property type="nucleotide sequence ID" value="NZ_CP101809.1"/>
</dbReference>
<feature type="transmembrane region" description="Helical" evidence="2">
    <location>
        <begin position="12"/>
        <end position="32"/>
    </location>
</feature>
<evidence type="ECO:0000256" key="1">
    <source>
        <dbReference type="SAM" id="MobiDB-lite"/>
    </source>
</evidence>
<feature type="transmembrane region" description="Helical" evidence="2">
    <location>
        <begin position="1413"/>
        <end position="1434"/>
    </location>
</feature>
<name>A0ABU0LY37_9BACT</name>
<gene>
    <name evidence="3" type="ORF">J2Z62_000028</name>
</gene>
<keyword evidence="4" id="KW-1185">Reference proteome</keyword>
<keyword evidence="2" id="KW-0472">Membrane</keyword>
<dbReference type="Proteomes" id="UP001240643">
    <property type="component" value="Unassembled WGS sequence"/>
</dbReference>
<proteinExistence type="predicted"/>
<protein>
    <submittedName>
        <fullName evidence="3">Uncharacterized protein</fullName>
    </submittedName>
</protein>
<dbReference type="EMBL" id="JAUSWO010000001">
    <property type="protein sequence ID" value="MDQ0513590.1"/>
    <property type="molecule type" value="Genomic_DNA"/>
</dbReference>
<feature type="compositionally biased region" description="Pro residues" evidence="1">
    <location>
        <begin position="1294"/>
        <end position="1314"/>
    </location>
</feature>